<accession>A0ABS6HFP2</accession>
<feature type="chain" id="PRO_5047330557" description="Keratin associated protein" evidence="2">
    <location>
        <begin position="28"/>
        <end position="74"/>
    </location>
</feature>
<evidence type="ECO:0000313" key="3">
    <source>
        <dbReference type="EMBL" id="MBU8821479.1"/>
    </source>
</evidence>
<organism evidence="3 4">
    <name type="scientific">Mycolicibacterium goodii</name>
    <name type="common">Mycobacterium goodii</name>
    <dbReference type="NCBI Taxonomy" id="134601"/>
    <lineage>
        <taxon>Bacteria</taxon>
        <taxon>Bacillati</taxon>
        <taxon>Actinomycetota</taxon>
        <taxon>Actinomycetes</taxon>
        <taxon>Mycobacteriales</taxon>
        <taxon>Mycobacteriaceae</taxon>
        <taxon>Mycolicibacterium</taxon>
    </lineage>
</organism>
<proteinExistence type="predicted"/>
<protein>
    <recommendedName>
        <fullName evidence="5">Keratin associated protein</fullName>
    </recommendedName>
</protein>
<keyword evidence="2" id="KW-0732">Signal</keyword>
<dbReference type="EMBL" id="JAHBOM010000001">
    <property type="protein sequence ID" value="MBU8821479.1"/>
    <property type="molecule type" value="Genomic_DNA"/>
</dbReference>
<evidence type="ECO:0000313" key="4">
    <source>
        <dbReference type="Proteomes" id="UP000696413"/>
    </source>
</evidence>
<reference evidence="3 4" key="1">
    <citation type="submission" date="2021-05" db="EMBL/GenBank/DDBJ databases">
        <title>Draft Genome Sequences of Clinical Respiratory Isolates of Mycobacterium goodii Recovered in Ireland.</title>
        <authorList>
            <person name="Flanagan P.R."/>
            <person name="Mok S."/>
            <person name="Roycroft E."/>
            <person name="Rogers T.R."/>
            <person name="Fitzgibbon M."/>
        </authorList>
    </citation>
    <scope>NUCLEOTIDE SEQUENCE [LARGE SCALE GENOMIC DNA]</scope>
    <source>
        <strain evidence="3 4">14IE55</strain>
    </source>
</reference>
<evidence type="ECO:0000256" key="2">
    <source>
        <dbReference type="SAM" id="SignalP"/>
    </source>
</evidence>
<sequence length="74" mass="7667">MAIRHKAALVLAGLTVAAGVSAPVALARPTCQQTDFKSICQTNGSVSIKARPGTVAPPANMPHMPFLGMAGRRR</sequence>
<evidence type="ECO:0000256" key="1">
    <source>
        <dbReference type="SAM" id="MobiDB-lite"/>
    </source>
</evidence>
<evidence type="ECO:0008006" key="5">
    <source>
        <dbReference type="Google" id="ProtNLM"/>
    </source>
</evidence>
<dbReference type="Proteomes" id="UP000696413">
    <property type="component" value="Unassembled WGS sequence"/>
</dbReference>
<feature type="region of interest" description="Disordered" evidence="1">
    <location>
        <begin position="51"/>
        <end position="74"/>
    </location>
</feature>
<name>A0ABS6HFP2_MYCGD</name>
<feature type="signal peptide" evidence="2">
    <location>
        <begin position="1"/>
        <end position="27"/>
    </location>
</feature>
<comment type="caution">
    <text evidence="3">The sequence shown here is derived from an EMBL/GenBank/DDBJ whole genome shotgun (WGS) entry which is preliminary data.</text>
</comment>
<dbReference type="RefSeq" id="WP_214394124.1">
    <property type="nucleotide sequence ID" value="NZ_JAHBOM010000001.1"/>
</dbReference>
<keyword evidence="4" id="KW-1185">Reference proteome</keyword>
<gene>
    <name evidence="3" type="ORF">KL859_01150</name>
</gene>